<evidence type="ECO:0000256" key="6">
    <source>
        <dbReference type="ARBA" id="ARBA00022989"/>
    </source>
</evidence>
<dbReference type="GO" id="GO:0016887">
    <property type="term" value="F:ATP hydrolysis activity"/>
    <property type="evidence" value="ECO:0007669"/>
    <property type="project" value="InterPro"/>
</dbReference>
<keyword evidence="3" id="KW-0812">Transmembrane</keyword>
<organism evidence="9 10">
    <name type="scientific">Ruminiclostridium papyrosolvens DSM 2782</name>
    <dbReference type="NCBI Taxonomy" id="588581"/>
    <lineage>
        <taxon>Bacteria</taxon>
        <taxon>Bacillati</taxon>
        <taxon>Bacillota</taxon>
        <taxon>Clostridia</taxon>
        <taxon>Eubacteriales</taxon>
        <taxon>Oscillospiraceae</taxon>
        <taxon>Ruminiclostridium</taxon>
    </lineage>
</organism>
<gene>
    <name evidence="9" type="ORF">Cpap_0288</name>
</gene>
<evidence type="ECO:0000313" key="10">
    <source>
        <dbReference type="Proteomes" id="UP000003860"/>
    </source>
</evidence>
<accession>F1TGL8</accession>
<evidence type="ECO:0000256" key="7">
    <source>
        <dbReference type="ARBA" id="ARBA00023136"/>
    </source>
</evidence>
<dbReference type="OrthoDB" id="9804819at2"/>
<dbReference type="Pfam" id="PF00005">
    <property type="entry name" value="ABC_tran"/>
    <property type="match status" value="1"/>
</dbReference>
<dbReference type="FunFam" id="3.40.50.300:FF:000335">
    <property type="entry name" value="ATP binding cassette subfamily A member 5"/>
    <property type="match status" value="1"/>
</dbReference>
<dbReference type="PROSITE" id="PS50893">
    <property type="entry name" value="ABC_TRANSPORTER_2"/>
    <property type="match status" value="1"/>
</dbReference>
<dbReference type="PANTHER" id="PTHR43582">
    <property type="entry name" value="LINEARMYCIN RESISTANCE ATP-BINDING PROTEIN LNRL"/>
    <property type="match status" value="1"/>
</dbReference>
<evidence type="ECO:0000256" key="5">
    <source>
        <dbReference type="ARBA" id="ARBA00022840"/>
    </source>
</evidence>
<protein>
    <submittedName>
        <fullName evidence="9">ABC transporter related protein</fullName>
    </submittedName>
</protein>
<dbReference type="eggNOG" id="COG1131">
    <property type="taxonomic scope" value="Bacteria"/>
</dbReference>
<dbReference type="PANTHER" id="PTHR43582:SF2">
    <property type="entry name" value="LINEARMYCIN RESISTANCE ATP-BINDING PROTEIN LNRL"/>
    <property type="match status" value="1"/>
</dbReference>
<keyword evidence="10" id="KW-1185">Reference proteome</keyword>
<dbReference type="CDD" id="cd03263">
    <property type="entry name" value="ABC_subfamily_A"/>
    <property type="match status" value="1"/>
</dbReference>
<proteinExistence type="predicted"/>
<dbReference type="InterPro" id="IPR003593">
    <property type="entry name" value="AAA+_ATPase"/>
</dbReference>
<reference evidence="9" key="2">
    <citation type="submission" date="2011-01" db="EMBL/GenBank/DDBJ databases">
        <title>The Non-contiguous Finished genome of Clostridium papyrosolvens.</title>
        <authorList>
            <person name="Lucas S."/>
            <person name="Copeland A."/>
            <person name="Lapidus A."/>
            <person name="Cheng J.-F."/>
            <person name="Goodwin L."/>
            <person name="Pitluck S."/>
            <person name="Misra M."/>
            <person name="Chertkov O."/>
            <person name="Detter J.C."/>
            <person name="Han C."/>
            <person name="Tapia R."/>
            <person name="Land M."/>
            <person name="Hauser L."/>
            <person name="Kyrpides N."/>
            <person name="Ivanova N."/>
            <person name="Pagani I."/>
            <person name="Mouttaki H."/>
            <person name="He Z."/>
            <person name="Zhou J."/>
            <person name="Hemme C.L."/>
            <person name="Woyke T."/>
        </authorList>
    </citation>
    <scope>NUCLEOTIDE SEQUENCE [LARGE SCALE GENOMIC DNA]</scope>
    <source>
        <strain evidence="9">DSM 2782</strain>
    </source>
</reference>
<keyword evidence="2" id="KW-0813">Transport</keyword>
<evidence type="ECO:0000256" key="4">
    <source>
        <dbReference type="ARBA" id="ARBA00022741"/>
    </source>
</evidence>
<dbReference type="Proteomes" id="UP000003860">
    <property type="component" value="Unassembled WGS sequence"/>
</dbReference>
<dbReference type="InterPro" id="IPR003439">
    <property type="entry name" value="ABC_transporter-like_ATP-bd"/>
</dbReference>
<dbReference type="GO" id="GO:0016020">
    <property type="term" value="C:membrane"/>
    <property type="evidence" value="ECO:0007669"/>
    <property type="project" value="UniProtKB-SubCell"/>
</dbReference>
<keyword evidence="5" id="KW-0067">ATP-binding</keyword>
<dbReference type="AlphaFoldDB" id="F1TGL8"/>
<keyword evidence="7" id="KW-0472">Membrane</keyword>
<dbReference type="SUPFAM" id="SSF52540">
    <property type="entry name" value="P-loop containing nucleoside triphosphate hydrolases"/>
    <property type="match status" value="1"/>
</dbReference>
<reference evidence="9" key="1">
    <citation type="submission" date="2009-07" db="EMBL/GenBank/DDBJ databases">
        <authorList>
            <consortium name="US DOE Joint Genome Institute (JGI-PGF)"/>
            <person name="Lucas S."/>
            <person name="Copeland A."/>
            <person name="Lapidus A."/>
            <person name="Glavina del Rio T."/>
            <person name="Tice H."/>
            <person name="Bruce D."/>
            <person name="Goodwin L."/>
            <person name="Pitluck S."/>
            <person name="Larimer F."/>
            <person name="Land M.L."/>
            <person name="Mouttaki H."/>
            <person name="He Z."/>
            <person name="Zhou J."/>
            <person name="Hemme C.L."/>
        </authorList>
    </citation>
    <scope>NUCLEOTIDE SEQUENCE [LARGE SCALE GENOMIC DNA]</scope>
    <source>
        <strain evidence="9">DSM 2782</strain>
    </source>
</reference>
<keyword evidence="6" id="KW-1133">Transmembrane helix</keyword>
<dbReference type="GO" id="GO:0005524">
    <property type="term" value="F:ATP binding"/>
    <property type="evidence" value="ECO:0007669"/>
    <property type="project" value="UniProtKB-KW"/>
</dbReference>
<evidence type="ECO:0000259" key="8">
    <source>
        <dbReference type="PROSITE" id="PS50893"/>
    </source>
</evidence>
<dbReference type="SMART" id="SM00382">
    <property type="entry name" value="AAA"/>
    <property type="match status" value="1"/>
</dbReference>
<evidence type="ECO:0000256" key="2">
    <source>
        <dbReference type="ARBA" id="ARBA00022448"/>
    </source>
</evidence>
<evidence type="ECO:0000256" key="1">
    <source>
        <dbReference type="ARBA" id="ARBA00004141"/>
    </source>
</evidence>
<dbReference type="PROSITE" id="PS00211">
    <property type="entry name" value="ABC_TRANSPORTER_1"/>
    <property type="match status" value="1"/>
</dbReference>
<evidence type="ECO:0000313" key="9">
    <source>
        <dbReference type="EMBL" id="EGD46349.1"/>
    </source>
</evidence>
<name>F1TGL8_9FIRM</name>
<dbReference type="Gene3D" id="3.40.50.300">
    <property type="entry name" value="P-loop containing nucleotide triphosphate hydrolases"/>
    <property type="match status" value="1"/>
</dbReference>
<dbReference type="EMBL" id="ACXX02000014">
    <property type="protein sequence ID" value="EGD46349.1"/>
    <property type="molecule type" value="Genomic_DNA"/>
</dbReference>
<dbReference type="RefSeq" id="WP_004621344.1">
    <property type="nucleotide sequence ID" value="NZ_ACXX02000014.1"/>
</dbReference>
<keyword evidence="4" id="KW-0547">Nucleotide-binding</keyword>
<evidence type="ECO:0000256" key="3">
    <source>
        <dbReference type="ARBA" id="ARBA00022692"/>
    </source>
</evidence>
<dbReference type="InterPro" id="IPR017871">
    <property type="entry name" value="ABC_transporter-like_CS"/>
</dbReference>
<sequence>MKNNNVSSILTVTNLTKSYKGVQAVDKLNFDVKRGEIFGFLGPNGAGKSTTISMISGLIEPDDGDIYINGVSLKKEPKTARGLIGICPQNVVVWKDLTCYEQIELVGKMYDMEKKAIKEKGMGLLESMGLIEKKNKLAKTLSGGMQRRLNIILALVHNPELVILDEPEAGLDPQSKILVRDYIKSLAKHKTVLLTTHNMDEADRVADRIAIIDKGKLLVIDTSEQLKNKLGQGDVLEIKTEGATPKKIENMKTDLSAVSESFSFVDDLLNIVAPDILDNIQNIKGILQKNGITVEDIRFRKRTLEDVFITLTGRGLRE</sequence>
<comment type="caution">
    <text evidence="9">The sequence shown here is derived from an EMBL/GenBank/DDBJ whole genome shotgun (WGS) entry which is preliminary data.</text>
</comment>
<dbReference type="STRING" id="588581.Cpap_0288"/>
<dbReference type="InterPro" id="IPR027417">
    <property type="entry name" value="P-loop_NTPase"/>
</dbReference>
<comment type="subcellular location">
    <subcellularLocation>
        <location evidence="1">Membrane</location>
        <topology evidence="1">Multi-pass membrane protein</topology>
    </subcellularLocation>
</comment>
<feature type="domain" description="ABC transporter" evidence="8">
    <location>
        <begin position="10"/>
        <end position="239"/>
    </location>
</feature>